<dbReference type="Pfam" id="PF01872">
    <property type="entry name" value="RibD_C"/>
    <property type="match status" value="1"/>
</dbReference>
<dbReference type="SUPFAM" id="SSF53597">
    <property type="entry name" value="Dihydrofolate reductase-like"/>
    <property type="match status" value="1"/>
</dbReference>
<sequence>MMGPMGISASLVVGIDGSTTWSTNSSRISTPADRADFLARRKGYDCIIIGGNTARAEPYSQTPAPLVIISRGEINPVPQNPHACLWNLSITDAIEAARKEFGSKIHIEAGASLVHELLEKQSLDDLYLTITSAVGGAHVFDWNSALKSFPHCTMHEIDGTKFYHASKLES</sequence>
<feature type="domain" description="Bacterial bifunctional deaminase-reductase C-terminal" evidence="1">
    <location>
        <begin position="10"/>
        <end position="137"/>
    </location>
</feature>
<reference evidence="2" key="1">
    <citation type="submission" date="2020-05" db="EMBL/GenBank/DDBJ databases">
        <authorList>
            <person name="Chiriac C."/>
            <person name="Salcher M."/>
            <person name="Ghai R."/>
            <person name="Kavagutti S V."/>
        </authorList>
    </citation>
    <scope>NUCLEOTIDE SEQUENCE</scope>
</reference>
<dbReference type="EMBL" id="CAFABF010000006">
    <property type="protein sequence ID" value="CAB4820793.1"/>
    <property type="molecule type" value="Genomic_DNA"/>
</dbReference>
<dbReference type="GO" id="GO:0009231">
    <property type="term" value="P:riboflavin biosynthetic process"/>
    <property type="evidence" value="ECO:0007669"/>
    <property type="project" value="InterPro"/>
</dbReference>
<dbReference type="GO" id="GO:0008703">
    <property type="term" value="F:5-amino-6-(5-phosphoribosylamino)uracil reductase activity"/>
    <property type="evidence" value="ECO:0007669"/>
    <property type="project" value="InterPro"/>
</dbReference>
<protein>
    <submittedName>
        <fullName evidence="2">Unannotated protein</fullName>
    </submittedName>
</protein>
<dbReference type="InterPro" id="IPR024072">
    <property type="entry name" value="DHFR-like_dom_sf"/>
</dbReference>
<evidence type="ECO:0000313" key="2">
    <source>
        <dbReference type="EMBL" id="CAB4681619.1"/>
    </source>
</evidence>
<dbReference type="EMBL" id="CAEZXG010000039">
    <property type="protein sequence ID" value="CAB4681619.1"/>
    <property type="molecule type" value="Genomic_DNA"/>
</dbReference>
<organism evidence="2">
    <name type="scientific">freshwater metagenome</name>
    <dbReference type="NCBI Taxonomy" id="449393"/>
    <lineage>
        <taxon>unclassified sequences</taxon>
        <taxon>metagenomes</taxon>
        <taxon>ecological metagenomes</taxon>
    </lineage>
</organism>
<dbReference type="Gene3D" id="3.40.430.10">
    <property type="entry name" value="Dihydrofolate Reductase, subunit A"/>
    <property type="match status" value="1"/>
</dbReference>
<gene>
    <name evidence="2" type="ORF">UFOPK2359_00734</name>
    <name evidence="3" type="ORF">UFOPK3167_00273</name>
</gene>
<dbReference type="AlphaFoldDB" id="A0A6J6N6B4"/>
<evidence type="ECO:0000313" key="3">
    <source>
        <dbReference type="EMBL" id="CAB4820793.1"/>
    </source>
</evidence>
<evidence type="ECO:0000259" key="1">
    <source>
        <dbReference type="Pfam" id="PF01872"/>
    </source>
</evidence>
<dbReference type="InterPro" id="IPR002734">
    <property type="entry name" value="RibDG_C"/>
</dbReference>
<name>A0A6J6N6B4_9ZZZZ</name>
<proteinExistence type="predicted"/>
<accession>A0A6J6N6B4</accession>